<gene>
    <name evidence="1" type="ORF">O181_071840</name>
</gene>
<proteinExistence type="predicted"/>
<reference evidence="1" key="1">
    <citation type="submission" date="2021-03" db="EMBL/GenBank/DDBJ databases">
        <title>Draft genome sequence of rust myrtle Austropuccinia psidii MF-1, a brazilian biotype.</title>
        <authorList>
            <person name="Quecine M.C."/>
            <person name="Pachon D.M.R."/>
            <person name="Bonatelli M.L."/>
            <person name="Correr F.H."/>
            <person name="Franceschini L.M."/>
            <person name="Leite T.F."/>
            <person name="Margarido G.R.A."/>
            <person name="Almeida C.A."/>
            <person name="Ferrarezi J.A."/>
            <person name="Labate C.A."/>
        </authorList>
    </citation>
    <scope>NUCLEOTIDE SEQUENCE</scope>
    <source>
        <strain evidence="1">MF-1</strain>
    </source>
</reference>
<comment type="caution">
    <text evidence="1">The sequence shown here is derived from an EMBL/GenBank/DDBJ whole genome shotgun (WGS) entry which is preliminary data.</text>
</comment>
<dbReference type="EMBL" id="AVOT02037442">
    <property type="protein sequence ID" value="MBW0532125.1"/>
    <property type="molecule type" value="Genomic_DNA"/>
</dbReference>
<evidence type="ECO:0000313" key="1">
    <source>
        <dbReference type="EMBL" id="MBW0532125.1"/>
    </source>
</evidence>
<evidence type="ECO:0000313" key="2">
    <source>
        <dbReference type="Proteomes" id="UP000765509"/>
    </source>
</evidence>
<sequence length="119" mass="13597">MLEKQGVPPPPDHTLLKEFFERFSNHDQVQNAANRKNAASPIQQKDVQTLRDAHAGRRKTGKYIVNLEDFYFQYIWALFLKPGICIWEPDLEDAPGSLYNESCRTVALMTFHQVSCSGA</sequence>
<dbReference type="AlphaFoldDB" id="A0A9Q3EZA4"/>
<name>A0A9Q3EZA4_9BASI</name>
<accession>A0A9Q3EZA4</accession>
<protein>
    <submittedName>
        <fullName evidence="1">Uncharacterized protein</fullName>
    </submittedName>
</protein>
<dbReference type="Proteomes" id="UP000765509">
    <property type="component" value="Unassembled WGS sequence"/>
</dbReference>
<organism evidence="1 2">
    <name type="scientific">Austropuccinia psidii MF-1</name>
    <dbReference type="NCBI Taxonomy" id="1389203"/>
    <lineage>
        <taxon>Eukaryota</taxon>
        <taxon>Fungi</taxon>
        <taxon>Dikarya</taxon>
        <taxon>Basidiomycota</taxon>
        <taxon>Pucciniomycotina</taxon>
        <taxon>Pucciniomycetes</taxon>
        <taxon>Pucciniales</taxon>
        <taxon>Sphaerophragmiaceae</taxon>
        <taxon>Austropuccinia</taxon>
    </lineage>
</organism>
<keyword evidence="2" id="KW-1185">Reference proteome</keyword>
<dbReference type="OrthoDB" id="3045408at2759"/>